<gene>
    <name evidence="9" type="ORF">NAEGRDRAFT_71736</name>
</gene>
<evidence type="ECO:0000256" key="5">
    <source>
        <dbReference type="ARBA" id="ARBA00022989"/>
    </source>
</evidence>
<dbReference type="SUPFAM" id="SSF52540">
    <property type="entry name" value="P-loop containing nucleoside triphosphate hydrolases"/>
    <property type="match status" value="1"/>
</dbReference>
<dbReference type="InterPro" id="IPR017871">
    <property type="entry name" value="ABC_transporter-like_CS"/>
</dbReference>
<evidence type="ECO:0000256" key="2">
    <source>
        <dbReference type="ARBA" id="ARBA00022692"/>
    </source>
</evidence>
<dbReference type="GO" id="GO:0140359">
    <property type="term" value="F:ABC-type transporter activity"/>
    <property type="evidence" value="ECO:0007669"/>
    <property type="project" value="InterPro"/>
</dbReference>
<reference evidence="9 10" key="1">
    <citation type="journal article" date="2010" name="Cell">
        <title>The genome of Naegleria gruberi illuminates early eukaryotic versatility.</title>
        <authorList>
            <person name="Fritz-Laylin L.K."/>
            <person name="Prochnik S.E."/>
            <person name="Ginger M.L."/>
            <person name="Dacks J.B."/>
            <person name="Carpenter M.L."/>
            <person name="Field M.C."/>
            <person name="Kuo A."/>
            <person name="Paredez A."/>
            <person name="Chapman J."/>
            <person name="Pham J."/>
            <person name="Shu S."/>
            <person name="Neupane R."/>
            <person name="Cipriano M."/>
            <person name="Mancuso J."/>
            <person name="Tu H."/>
            <person name="Salamov A."/>
            <person name="Lindquist E."/>
            <person name="Shapiro H."/>
            <person name="Lucas S."/>
            <person name="Grigoriev I.V."/>
            <person name="Cande W.Z."/>
            <person name="Fulton C."/>
            <person name="Rokhsar D.S."/>
            <person name="Dawson S.C."/>
        </authorList>
    </citation>
    <scope>NUCLEOTIDE SEQUENCE [LARGE SCALE GENOMIC DNA]</scope>
    <source>
        <strain evidence="9 10">NEG-M</strain>
    </source>
</reference>
<dbReference type="PANTHER" id="PTHR19229">
    <property type="entry name" value="ATP-BINDING CASSETTE TRANSPORTER SUBFAMILY A ABCA"/>
    <property type="match status" value="1"/>
</dbReference>
<feature type="transmembrane region" description="Helical" evidence="7">
    <location>
        <begin position="445"/>
        <end position="467"/>
    </location>
</feature>
<dbReference type="RefSeq" id="XP_002673209.1">
    <property type="nucleotide sequence ID" value="XM_002673163.1"/>
</dbReference>
<feature type="transmembrane region" description="Helical" evidence="7">
    <location>
        <begin position="381"/>
        <end position="402"/>
    </location>
</feature>
<proteinExistence type="predicted"/>
<dbReference type="GeneID" id="8851037"/>
<dbReference type="InterPro" id="IPR003593">
    <property type="entry name" value="AAA+_ATPase"/>
</dbReference>
<dbReference type="InterPro" id="IPR026082">
    <property type="entry name" value="ABCA"/>
</dbReference>
<evidence type="ECO:0000259" key="8">
    <source>
        <dbReference type="PROSITE" id="PS50893"/>
    </source>
</evidence>
<evidence type="ECO:0000256" key="7">
    <source>
        <dbReference type="SAM" id="Phobius"/>
    </source>
</evidence>
<dbReference type="VEuPathDB" id="AmoebaDB:NAEGRDRAFT_71736"/>
<dbReference type="InterPro" id="IPR027417">
    <property type="entry name" value="P-loop_NTPase"/>
</dbReference>
<name>D2VRX2_NAEGR</name>
<protein>
    <submittedName>
        <fullName evidence="9">Predicted protein</fullName>
    </submittedName>
</protein>
<feature type="transmembrane region" description="Helical" evidence="7">
    <location>
        <begin position="84"/>
        <end position="104"/>
    </location>
</feature>
<dbReference type="GO" id="GO:0005524">
    <property type="term" value="F:ATP binding"/>
    <property type="evidence" value="ECO:0007669"/>
    <property type="project" value="UniProtKB-KW"/>
</dbReference>
<dbReference type="GO" id="GO:0016887">
    <property type="term" value="F:ATP hydrolysis activity"/>
    <property type="evidence" value="ECO:0007669"/>
    <property type="project" value="InterPro"/>
</dbReference>
<feature type="transmembrane region" description="Helical" evidence="7">
    <location>
        <begin position="303"/>
        <end position="323"/>
    </location>
</feature>
<evidence type="ECO:0000256" key="1">
    <source>
        <dbReference type="ARBA" id="ARBA00004141"/>
    </source>
</evidence>
<evidence type="ECO:0000313" key="9">
    <source>
        <dbReference type="EMBL" id="EFC40465.1"/>
    </source>
</evidence>
<evidence type="ECO:0000256" key="3">
    <source>
        <dbReference type="ARBA" id="ARBA00022741"/>
    </source>
</evidence>
<dbReference type="AlphaFoldDB" id="D2VRX2"/>
<keyword evidence="10" id="KW-1185">Reference proteome</keyword>
<dbReference type="EMBL" id="GG738892">
    <property type="protein sequence ID" value="EFC40465.1"/>
    <property type="molecule type" value="Genomic_DNA"/>
</dbReference>
<dbReference type="eggNOG" id="KOG0059">
    <property type="taxonomic scope" value="Eukaryota"/>
</dbReference>
<organism evidence="10">
    <name type="scientific">Naegleria gruberi</name>
    <name type="common">Amoeba</name>
    <dbReference type="NCBI Taxonomy" id="5762"/>
    <lineage>
        <taxon>Eukaryota</taxon>
        <taxon>Discoba</taxon>
        <taxon>Heterolobosea</taxon>
        <taxon>Tetramitia</taxon>
        <taxon>Eutetramitia</taxon>
        <taxon>Vahlkampfiidae</taxon>
        <taxon>Naegleria</taxon>
    </lineage>
</organism>
<dbReference type="OMA" id="VCPQNNR"/>
<evidence type="ECO:0000313" key="10">
    <source>
        <dbReference type="Proteomes" id="UP000006671"/>
    </source>
</evidence>
<feature type="transmembrane region" description="Helical" evidence="7">
    <location>
        <begin position="487"/>
        <end position="508"/>
    </location>
</feature>
<keyword evidence="5 7" id="KW-1133">Transmembrane helix</keyword>
<feature type="domain" description="ABC transporter" evidence="8">
    <location>
        <begin position="575"/>
        <end position="776"/>
    </location>
</feature>
<dbReference type="PROSITE" id="PS50893">
    <property type="entry name" value="ABC_TRANSPORTER_2"/>
    <property type="match status" value="1"/>
</dbReference>
<keyword evidence="3" id="KW-0547">Nucleotide-binding</keyword>
<feature type="transmembrane region" description="Helical" evidence="7">
    <location>
        <begin position="414"/>
        <end position="433"/>
    </location>
</feature>
<dbReference type="InterPro" id="IPR013525">
    <property type="entry name" value="ABC2_TM"/>
</dbReference>
<dbReference type="SMART" id="SM00382">
    <property type="entry name" value="AAA"/>
    <property type="match status" value="1"/>
</dbReference>
<dbReference type="Pfam" id="PF12698">
    <property type="entry name" value="ABC2_membrane_3"/>
    <property type="match status" value="1"/>
</dbReference>
<dbReference type="PROSITE" id="PS00211">
    <property type="entry name" value="ABC_TRANSPORTER_1"/>
    <property type="match status" value="1"/>
</dbReference>
<feature type="transmembrane region" description="Helical" evidence="7">
    <location>
        <begin position="343"/>
        <end position="369"/>
    </location>
</feature>
<keyword evidence="6 7" id="KW-0472">Membrane</keyword>
<dbReference type="Pfam" id="PF00005">
    <property type="entry name" value="ABC_tran"/>
    <property type="match status" value="1"/>
</dbReference>
<accession>D2VRX2</accession>
<evidence type="ECO:0000256" key="6">
    <source>
        <dbReference type="ARBA" id="ARBA00023136"/>
    </source>
</evidence>
<evidence type="ECO:0000256" key="4">
    <source>
        <dbReference type="ARBA" id="ARBA00022840"/>
    </source>
</evidence>
<keyword evidence="4" id="KW-0067">ATP-binding</keyword>
<dbReference type="InterPro" id="IPR003439">
    <property type="entry name" value="ABC_transporter-like_ATP-bd"/>
</dbReference>
<dbReference type="KEGG" id="ngr:NAEGRDRAFT_71736"/>
<dbReference type="PANTHER" id="PTHR19229:SF241">
    <property type="entry name" value="ABC TRANSPORTER DOMAIN-CONTAINING PROTEIN"/>
    <property type="match status" value="1"/>
</dbReference>
<keyword evidence="2 7" id="KW-0812">Transmembrane</keyword>
<dbReference type="Gene3D" id="3.40.50.300">
    <property type="entry name" value="P-loop containing nucleotide triphosphate hydrolases"/>
    <property type="match status" value="1"/>
</dbReference>
<dbReference type="OrthoDB" id="6500128at2759"/>
<comment type="subcellular location">
    <subcellularLocation>
        <location evidence="1">Membrane</location>
        <topology evidence="1">Multi-pass membrane protein</topology>
    </subcellularLocation>
</comment>
<dbReference type="Proteomes" id="UP000006671">
    <property type="component" value="Unassembled WGS sequence"/>
</dbReference>
<sequence>MSQHERFNFDNSEEDDLELMENLPRDDEDEDETLQTTRRTRIQNEVNYNYNNRKKGISQTLIQPVLGLLYRKLMLLKRDWKNSIMMIMFPLLFIVLIILSHISYRQLFKNSMNPYEAGTEEYYKWMADNSPVFLLGQMGKPSKAALMSDFSTIPTEKEKTFCMAMVANGQLLKDKNGKKLMQTIERRLTNFMSFYVDFRTFSSMMEMEEAMKSSSETDYYFGGYIFHQLDFDSMDFNVTVMYKNSDMATLPTLSQLVQQTILDIASAPKQYNETRLESIFPSIGIQSIAFGDPISLLFLENTIYYLVIPMVFILPQIVSNIVAEEEKETKVQLLLSSVSKKMYWFSHIVFDSTLLLIISLIQIIGGTFIAQAKAFTDNSPFAYLSLYLFYSIYFLTFAYMFSYFFKKVEDSQKWSGFIVSLTVVFTFLVFKFLFGYETSMALKIFLCFVIPGWNLFYGLSILGLAAYNGTPISFLDIILFRNHGSEMSVLLIVIIISSLLNVFVMLSLEYFEYLKRKPNSWINRIIPSFIRRKVQMDTNELPVSEVELQEMIEKYSNADEIFGESEEESLGGYSLLVENVFKWYGDYCALKSVNLGVRKGEIFGLLGKNGSSKTTLLKCICGLSGISRGKISINGTSVFENFSAEHSLGVCPQNNRLYENLTVWEHLKTYHLIRGTYSFANVTQCLNTYKFAPEDANKTVKELSGGMKRKLSVALAFIGSANLILLDEPTSSLDVATRRVRWQQLEQRMLSKTSMENSTRSLLPTMMKTMWKEQTTL</sequence>
<dbReference type="InParanoid" id="D2VRX2"/>
<dbReference type="GO" id="GO:0016020">
    <property type="term" value="C:membrane"/>
    <property type="evidence" value="ECO:0007669"/>
    <property type="project" value="UniProtKB-SubCell"/>
</dbReference>